<reference evidence="1" key="1">
    <citation type="journal article" date="2021" name="Antonie Van Leeuwenhoek">
        <title>Draft genome and description of Waterburya agarophytonicola gen. nov. sp. nov. (Pleurocapsales, Cyanobacteria): a seaweed symbiont.</title>
        <authorList>
            <person name="Bonthond G."/>
            <person name="Shalygin S."/>
            <person name="Bayer T."/>
            <person name="Weinberger F."/>
        </authorList>
    </citation>
    <scope>NUCLEOTIDE SEQUENCE</scope>
    <source>
        <strain evidence="1">KI4</strain>
    </source>
</reference>
<organism evidence="1 2">
    <name type="scientific">Waterburya agarophytonicola KI4</name>
    <dbReference type="NCBI Taxonomy" id="2874699"/>
    <lineage>
        <taxon>Bacteria</taxon>
        <taxon>Bacillati</taxon>
        <taxon>Cyanobacteriota</taxon>
        <taxon>Cyanophyceae</taxon>
        <taxon>Pleurocapsales</taxon>
        <taxon>Hyellaceae</taxon>
        <taxon>Waterburya</taxon>
        <taxon>Waterburya agarophytonicola</taxon>
    </lineage>
</organism>
<dbReference type="EMBL" id="JADWDC010000014">
    <property type="protein sequence ID" value="MCC0176888.1"/>
    <property type="molecule type" value="Genomic_DNA"/>
</dbReference>
<accession>A0A964BQU5</accession>
<sequence length="216" mass="25668">MFLLKLFRPLTIQEATYNPQLQKARKRHNNLPKTEHDKFSSLAKKNYQEARLIAQERYTELAQILRARIKEHYTSAEEVKINTIVICIIDILASKANIFPDMEYQNVWYTDHYDLIELSRNMGVGDETLPHWEEESNSYFRYLELEISDLVQTILDIAEEALIDPYQAGADINQWFRYVVRETLKSRRRLSRYSQKQNESLWISPKTLGIEDWGHQ</sequence>
<name>A0A964BQU5_9CYAN</name>
<keyword evidence="2" id="KW-1185">Reference proteome</keyword>
<protein>
    <submittedName>
        <fullName evidence="1">Uncharacterized protein</fullName>
    </submittedName>
</protein>
<proteinExistence type="predicted"/>
<comment type="caution">
    <text evidence="1">The sequence shown here is derived from an EMBL/GenBank/DDBJ whole genome shotgun (WGS) entry which is preliminary data.</text>
</comment>
<evidence type="ECO:0000313" key="2">
    <source>
        <dbReference type="Proteomes" id="UP000729733"/>
    </source>
</evidence>
<dbReference type="RefSeq" id="WP_229639925.1">
    <property type="nucleotide sequence ID" value="NZ_JADWDC010000014.1"/>
</dbReference>
<dbReference type="AlphaFoldDB" id="A0A964BQU5"/>
<evidence type="ECO:0000313" key="1">
    <source>
        <dbReference type="EMBL" id="MCC0176888.1"/>
    </source>
</evidence>
<gene>
    <name evidence="1" type="ORF">I4641_07840</name>
</gene>
<dbReference type="Proteomes" id="UP000729733">
    <property type="component" value="Unassembled WGS sequence"/>
</dbReference>